<evidence type="ECO:0000256" key="4">
    <source>
        <dbReference type="PIRSR" id="PIRSR001434-2"/>
    </source>
</evidence>
<keyword evidence="8" id="KW-1185">Reference proteome</keyword>
<dbReference type="InterPro" id="IPR015424">
    <property type="entry name" value="PyrdxlP-dep_Trfase"/>
</dbReference>
<dbReference type="Gene3D" id="3.90.1150.10">
    <property type="entry name" value="Aspartate Aminotransferase, domain 1"/>
    <property type="match status" value="1"/>
</dbReference>
<accession>N1WQN1</accession>
<dbReference type="CDD" id="cd00614">
    <property type="entry name" value="CGS_like"/>
    <property type="match status" value="1"/>
</dbReference>
<name>N1WQN1_9FLAO</name>
<evidence type="ECO:0000256" key="5">
    <source>
        <dbReference type="RuleBase" id="RU362118"/>
    </source>
</evidence>
<feature type="modified residue" description="N6-(pyridoxal phosphate)lysine" evidence="4">
    <location>
        <position position="196"/>
    </location>
</feature>
<dbReference type="Proteomes" id="UP000012317">
    <property type="component" value="Unassembled WGS sequence"/>
</dbReference>
<reference evidence="7 8" key="1">
    <citation type="journal article" date="2014" name="Genome Biol. Evol.">
        <title>Extensive gene acquisition in the extremely psychrophilic bacterial species Psychroflexus torquis and the link to sea-ice ecosystem specialism.</title>
        <authorList>
            <person name="Feng S."/>
            <person name="Powell S.M."/>
            <person name="Wilson R."/>
            <person name="Bowman J.P."/>
        </authorList>
    </citation>
    <scope>NUCLEOTIDE SEQUENCE [LARGE SCALE GENOMIC DNA]</scope>
    <source>
        <strain evidence="7 8">ACAM 44</strain>
    </source>
</reference>
<dbReference type="NCBIfam" id="NF005871">
    <property type="entry name" value="PRK07811.1"/>
    <property type="match status" value="1"/>
</dbReference>
<comment type="similarity">
    <text evidence="2 5">Belongs to the trans-sulfuration enzymes family.</text>
</comment>
<dbReference type="AlphaFoldDB" id="N1WQN1"/>
<dbReference type="InterPro" id="IPR015421">
    <property type="entry name" value="PyrdxlP-dep_Trfase_major"/>
</dbReference>
<evidence type="ECO:0000256" key="3">
    <source>
        <dbReference type="ARBA" id="ARBA00022898"/>
    </source>
</evidence>
<dbReference type="PIRSF" id="PIRSF001434">
    <property type="entry name" value="CGS"/>
    <property type="match status" value="1"/>
</dbReference>
<sequence>MKFNTKAIHGGQQDIDPAYGSVMSPIYQTSTFSQKTPGSHKGFEYSRSGNPTRSALEKSIASIENGKHGLAFASGLAAIDAIIKTLKPGDEVISTNDLYGGTYRLFNTIYKDFGIKFHFIGMQSMDTIESYITKNTKLIWAETPTNPMMNVVDIEAISKIAKKHKVLLAVDNTFATAYLQRPLDFGADIVMHSATKYLGGHSDVISGSIVVNDDKLAEQLYFIQNASGGIAGPMDSFLVLRGIKTLHLRMQRHSENGRAVAEYLQNHPKVENVYWPGLKDHPNHDIAKKQMKDFGGMVSFTTKGNSYKEAIKFVENIKVFTLAESLGGVESLAGHPASMTHASIPKEEREKIGVVDSLIRLSVGIEDKEDLLEDLKQALG</sequence>
<dbReference type="GO" id="GO:0019346">
    <property type="term" value="P:transsulfuration"/>
    <property type="evidence" value="ECO:0007669"/>
    <property type="project" value="InterPro"/>
</dbReference>
<dbReference type="InterPro" id="IPR015422">
    <property type="entry name" value="PyrdxlP-dep_Trfase_small"/>
</dbReference>
<organism evidence="7 8">
    <name type="scientific">Psychroflexus gondwanensis ACAM 44</name>
    <dbReference type="NCBI Taxonomy" id="1189619"/>
    <lineage>
        <taxon>Bacteria</taxon>
        <taxon>Pseudomonadati</taxon>
        <taxon>Bacteroidota</taxon>
        <taxon>Flavobacteriia</taxon>
        <taxon>Flavobacteriales</taxon>
        <taxon>Flavobacteriaceae</taxon>
        <taxon>Psychroflexus</taxon>
    </lineage>
</organism>
<dbReference type="FunFam" id="3.90.1150.10:FF:000008">
    <property type="entry name" value="Cystathionine gamma-synthase"/>
    <property type="match status" value="1"/>
</dbReference>
<dbReference type="GO" id="GO:0004123">
    <property type="term" value="F:cystathionine gamma-lyase activity"/>
    <property type="evidence" value="ECO:0007669"/>
    <property type="project" value="TreeGrafter"/>
</dbReference>
<evidence type="ECO:0000256" key="6">
    <source>
        <dbReference type="SAM" id="MobiDB-lite"/>
    </source>
</evidence>
<comment type="cofactor">
    <cofactor evidence="1 5">
        <name>pyridoxal 5'-phosphate</name>
        <dbReference type="ChEBI" id="CHEBI:597326"/>
    </cofactor>
</comment>
<dbReference type="GO" id="GO:0019343">
    <property type="term" value="P:cysteine biosynthetic process via cystathionine"/>
    <property type="evidence" value="ECO:0007669"/>
    <property type="project" value="TreeGrafter"/>
</dbReference>
<evidence type="ECO:0000256" key="1">
    <source>
        <dbReference type="ARBA" id="ARBA00001933"/>
    </source>
</evidence>
<dbReference type="GO" id="GO:0030170">
    <property type="term" value="F:pyridoxal phosphate binding"/>
    <property type="evidence" value="ECO:0007669"/>
    <property type="project" value="InterPro"/>
</dbReference>
<evidence type="ECO:0000313" key="8">
    <source>
        <dbReference type="Proteomes" id="UP000012317"/>
    </source>
</evidence>
<dbReference type="InterPro" id="IPR000277">
    <property type="entry name" value="Cys/Met-Metab_PyrdxlP-dep_enz"/>
</dbReference>
<keyword evidence="7" id="KW-0456">Lyase</keyword>
<dbReference type="Pfam" id="PF01053">
    <property type="entry name" value="Cys_Met_Meta_PP"/>
    <property type="match status" value="1"/>
</dbReference>
<comment type="caution">
    <text evidence="7">The sequence shown here is derived from an EMBL/GenBank/DDBJ whole genome shotgun (WGS) entry which is preliminary data.</text>
</comment>
<proteinExistence type="inferred from homology"/>
<dbReference type="Gene3D" id="3.40.640.10">
    <property type="entry name" value="Type I PLP-dependent aspartate aminotransferase-like (Major domain)"/>
    <property type="match status" value="1"/>
</dbReference>
<gene>
    <name evidence="7" type="ORF">pgond44_00665</name>
</gene>
<dbReference type="PATRIC" id="fig|1189619.4.peg.134"/>
<evidence type="ECO:0000313" key="7">
    <source>
        <dbReference type="EMBL" id="EMY82591.1"/>
    </source>
</evidence>
<dbReference type="PANTHER" id="PTHR11808">
    <property type="entry name" value="TRANS-SULFURATION ENZYME FAMILY MEMBER"/>
    <property type="match status" value="1"/>
</dbReference>
<dbReference type="STRING" id="1189619.pgond44_00665"/>
<dbReference type="PROSITE" id="PS00868">
    <property type="entry name" value="CYS_MET_METAB_PP"/>
    <property type="match status" value="1"/>
</dbReference>
<protein>
    <submittedName>
        <fullName evidence="7">Cystathionine beta-lyase/cystathionine gamma-synthase</fullName>
    </submittedName>
</protein>
<feature type="region of interest" description="Disordered" evidence="6">
    <location>
        <begin position="32"/>
        <end position="51"/>
    </location>
</feature>
<dbReference type="SUPFAM" id="SSF53383">
    <property type="entry name" value="PLP-dependent transferases"/>
    <property type="match status" value="1"/>
</dbReference>
<dbReference type="eggNOG" id="COG0626">
    <property type="taxonomic scope" value="Bacteria"/>
</dbReference>
<dbReference type="FunFam" id="3.40.640.10:FF:000009">
    <property type="entry name" value="Cystathionine gamma-synthase homolog"/>
    <property type="match status" value="1"/>
</dbReference>
<dbReference type="EMBL" id="APLF01000001">
    <property type="protein sequence ID" value="EMY82591.1"/>
    <property type="molecule type" value="Genomic_DNA"/>
</dbReference>
<dbReference type="GO" id="GO:0005737">
    <property type="term" value="C:cytoplasm"/>
    <property type="evidence" value="ECO:0007669"/>
    <property type="project" value="TreeGrafter"/>
</dbReference>
<dbReference type="InterPro" id="IPR054542">
    <property type="entry name" value="Cys_met_metab_PP"/>
</dbReference>
<dbReference type="RefSeq" id="WP_003434775.1">
    <property type="nucleotide sequence ID" value="NZ_APLF01000001.1"/>
</dbReference>
<keyword evidence="3 4" id="KW-0663">Pyridoxal phosphate</keyword>
<evidence type="ECO:0000256" key="2">
    <source>
        <dbReference type="ARBA" id="ARBA00009077"/>
    </source>
</evidence>
<dbReference type="PANTHER" id="PTHR11808:SF15">
    <property type="entry name" value="CYSTATHIONINE GAMMA-LYASE"/>
    <property type="match status" value="1"/>
</dbReference>
<dbReference type="GO" id="GO:0003962">
    <property type="term" value="F:cystathionine gamma-synthase activity"/>
    <property type="evidence" value="ECO:0007669"/>
    <property type="project" value="TreeGrafter"/>
</dbReference>